<accession>A0AC60P2L2</accession>
<name>A0AC60P2L2_IXOPE</name>
<proteinExistence type="predicted"/>
<protein>
    <submittedName>
        <fullName evidence="1">Uncharacterized protein</fullName>
    </submittedName>
</protein>
<keyword evidence="2" id="KW-1185">Reference proteome</keyword>
<gene>
    <name evidence="1" type="ORF">HPB47_009186</name>
</gene>
<dbReference type="Proteomes" id="UP000805193">
    <property type="component" value="Unassembled WGS sequence"/>
</dbReference>
<reference evidence="1 2" key="1">
    <citation type="journal article" date="2020" name="Cell">
        <title>Large-Scale Comparative Analyses of Tick Genomes Elucidate Their Genetic Diversity and Vector Capacities.</title>
        <authorList>
            <consortium name="Tick Genome and Microbiome Consortium (TIGMIC)"/>
            <person name="Jia N."/>
            <person name="Wang J."/>
            <person name="Shi W."/>
            <person name="Du L."/>
            <person name="Sun Y."/>
            <person name="Zhan W."/>
            <person name="Jiang J.F."/>
            <person name="Wang Q."/>
            <person name="Zhang B."/>
            <person name="Ji P."/>
            <person name="Bell-Sakyi L."/>
            <person name="Cui X.M."/>
            <person name="Yuan T.T."/>
            <person name="Jiang B.G."/>
            <person name="Yang W.F."/>
            <person name="Lam T.T."/>
            <person name="Chang Q.C."/>
            <person name="Ding S.J."/>
            <person name="Wang X.J."/>
            <person name="Zhu J.G."/>
            <person name="Ruan X.D."/>
            <person name="Zhao L."/>
            <person name="Wei J.T."/>
            <person name="Ye R.Z."/>
            <person name="Que T.C."/>
            <person name="Du C.H."/>
            <person name="Zhou Y.H."/>
            <person name="Cheng J.X."/>
            <person name="Dai P.F."/>
            <person name="Guo W.B."/>
            <person name="Han X.H."/>
            <person name="Huang E.J."/>
            <person name="Li L.F."/>
            <person name="Wei W."/>
            <person name="Gao Y.C."/>
            <person name="Liu J.Z."/>
            <person name="Shao H.Z."/>
            <person name="Wang X."/>
            <person name="Wang C.C."/>
            <person name="Yang T.C."/>
            <person name="Huo Q.B."/>
            <person name="Li W."/>
            <person name="Chen H.Y."/>
            <person name="Chen S.E."/>
            <person name="Zhou L.G."/>
            <person name="Ni X.B."/>
            <person name="Tian J.H."/>
            <person name="Sheng Y."/>
            <person name="Liu T."/>
            <person name="Pan Y.S."/>
            <person name="Xia L.Y."/>
            <person name="Li J."/>
            <person name="Zhao F."/>
            <person name="Cao W.C."/>
        </authorList>
    </citation>
    <scope>NUCLEOTIDE SEQUENCE [LARGE SCALE GENOMIC DNA]</scope>
    <source>
        <strain evidence="1">Iper-2018</strain>
    </source>
</reference>
<evidence type="ECO:0000313" key="2">
    <source>
        <dbReference type="Proteomes" id="UP000805193"/>
    </source>
</evidence>
<comment type="caution">
    <text evidence="1">The sequence shown here is derived from an EMBL/GenBank/DDBJ whole genome shotgun (WGS) entry which is preliminary data.</text>
</comment>
<sequence>MSDVVAGLVSRVVGEVMISKSDVAKKGGSIHDRVDDAFLETGTTLKHMGRLVSKVGGAIKAAEYFFKKIFRGARKVFRQVGKAGLEIGKRFLGQKAGEMIRQKIRERTGRYALGDDESYSGLVLALSEDIDKLGKDLIAGGVQLNGGVVVQETEWDPDTKKFLKDCVAIF</sequence>
<dbReference type="EMBL" id="JABSTQ010011242">
    <property type="protein sequence ID" value="KAG0413665.1"/>
    <property type="molecule type" value="Genomic_DNA"/>
</dbReference>
<evidence type="ECO:0000313" key="1">
    <source>
        <dbReference type="EMBL" id="KAG0413665.1"/>
    </source>
</evidence>
<organism evidence="1 2">
    <name type="scientific">Ixodes persulcatus</name>
    <name type="common">Taiga tick</name>
    <dbReference type="NCBI Taxonomy" id="34615"/>
    <lineage>
        <taxon>Eukaryota</taxon>
        <taxon>Metazoa</taxon>
        <taxon>Ecdysozoa</taxon>
        <taxon>Arthropoda</taxon>
        <taxon>Chelicerata</taxon>
        <taxon>Arachnida</taxon>
        <taxon>Acari</taxon>
        <taxon>Parasitiformes</taxon>
        <taxon>Ixodida</taxon>
        <taxon>Ixodoidea</taxon>
        <taxon>Ixodidae</taxon>
        <taxon>Ixodinae</taxon>
        <taxon>Ixodes</taxon>
    </lineage>
</organism>